<dbReference type="PANTHER" id="PTHR23326">
    <property type="entry name" value="CCR4 NOT-RELATED"/>
    <property type="match status" value="1"/>
</dbReference>
<dbReference type="InterPro" id="IPR007282">
    <property type="entry name" value="NOT2/3/5_C"/>
</dbReference>
<protein>
    <submittedName>
        <fullName evidence="5">General negative regulator of transcription subunit 2</fullName>
    </submittedName>
</protein>
<dbReference type="Proteomes" id="UP000095358">
    <property type="component" value="Unassembled WGS sequence"/>
</dbReference>
<evidence type="ECO:0000256" key="1">
    <source>
        <dbReference type="ARBA" id="ARBA00007682"/>
    </source>
</evidence>
<dbReference type="Pfam" id="PF04153">
    <property type="entry name" value="NOT2_3_5_C"/>
    <property type="match status" value="1"/>
</dbReference>
<organism evidence="5 6">
    <name type="scientific">Hanseniaspora uvarum</name>
    <name type="common">Yeast</name>
    <name type="synonym">Kloeckera apiculata</name>
    <dbReference type="NCBI Taxonomy" id="29833"/>
    <lineage>
        <taxon>Eukaryota</taxon>
        <taxon>Fungi</taxon>
        <taxon>Dikarya</taxon>
        <taxon>Ascomycota</taxon>
        <taxon>Saccharomycotina</taxon>
        <taxon>Saccharomycetes</taxon>
        <taxon>Saccharomycodales</taxon>
        <taxon>Saccharomycodaceae</taxon>
        <taxon>Hanseniaspora</taxon>
    </lineage>
</organism>
<evidence type="ECO:0000313" key="6">
    <source>
        <dbReference type="Proteomes" id="UP000095358"/>
    </source>
</evidence>
<sequence>MSSDSKDSSLYTLESLLQEYSINKANEKDSAIGIDLSTLISCTNNSFTEKYSNGSDDSFKTNRHQLDILQSPWLETSTNDVEPRYFIPMSFKNINVKYTNKHKNGVNDNKFNEITEESSKLVESYNDETLFYLFYKHPGTVIQELSYLQLRARNWRYHKTLKLWLTKLPDIDPVMFSDNSGERGFYYFWDYINWCKKKKEFELLYGAIM</sequence>
<accession>A0A1E5RJM3</accession>
<evidence type="ECO:0000259" key="4">
    <source>
        <dbReference type="Pfam" id="PF04153"/>
    </source>
</evidence>
<gene>
    <name evidence="5" type="ORF">AWRI3580_g2678</name>
</gene>
<dbReference type="GO" id="GO:0006355">
    <property type="term" value="P:regulation of DNA-templated transcription"/>
    <property type="evidence" value="ECO:0007669"/>
    <property type="project" value="InterPro"/>
</dbReference>
<keyword evidence="6" id="KW-1185">Reference proteome</keyword>
<proteinExistence type="inferred from homology"/>
<comment type="caution">
    <text evidence="5">The sequence shown here is derived from an EMBL/GenBank/DDBJ whole genome shotgun (WGS) entry which is preliminary data.</text>
</comment>
<dbReference type="Gene3D" id="2.30.30.1020">
    <property type="entry name" value="CCR4-NOT complex subunit 2/3/5, C-terminal domain"/>
    <property type="match status" value="1"/>
</dbReference>
<feature type="domain" description="NOT2/NOT3/NOT5 C-terminal" evidence="4">
    <location>
        <begin position="69"/>
        <end position="206"/>
    </location>
</feature>
<dbReference type="GO" id="GO:0030015">
    <property type="term" value="C:CCR4-NOT core complex"/>
    <property type="evidence" value="ECO:0007669"/>
    <property type="project" value="InterPro"/>
</dbReference>
<keyword evidence="3" id="KW-0804">Transcription</keyword>
<name>A0A1E5RJM3_HANUV</name>
<dbReference type="VEuPathDB" id="FungiDB:AWRI3580_g2678"/>
<dbReference type="STRING" id="29833.A0A1E5RJM3"/>
<dbReference type="GO" id="GO:0000289">
    <property type="term" value="P:nuclear-transcribed mRNA poly(A) tail shortening"/>
    <property type="evidence" value="ECO:0007669"/>
    <property type="project" value="UniProtKB-ARBA"/>
</dbReference>
<comment type="similarity">
    <text evidence="1">Belongs to the CNOT2/3/5 family.</text>
</comment>
<dbReference type="EMBL" id="LPNN01000005">
    <property type="protein sequence ID" value="OEJ87054.1"/>
    <property type="molecule type" value="Genomic_DNA"/>
</dbReference>
<dbReference type="InterPro" id="IPR038635">
    <property type="entry name" value="CCR4-NOT_su2/3/5_C_sf"/>
</dbReference>
<dbReference type="AlphaFoldDB" id="A0A1E5RJM3"/>
<keyword evidence="2" id="KW-0805">Transcription regulation</keyword>
<dbReference type="InterPro" id="IPR040168">
    <property type="entry name" value="Not2/3/5"/>
</dbReference>
<dbReference type="OrthoDB" id="25391at2759"/>
<evidence type="ECO:0000313" key="5">
    <source>
        <dbReference type="EMBL" id="OEJ87054.1"/>
    </source>
</evidence>
<evidence type="ECO:0000256" key="2">
    <source>
        <dbReference type="ARBA" id="ARBA00023015"/>
    </source>
</evidence>
<evidence type="ECO:0000256" key="3">
    <source>
        <dbReference type="ARBA" id="ARBA00023163"/>
    </source>
</evidence>
<reference evidence="6" key="1">
    <citation type="journal article" date="2016" name="Genome Announc.">
        <title>Genome sequences of three species of Hanseniaspora isolated from spontaneous wine fermentations.</title>
        <authorList>
            <person name="Sternes P.R."/>
            <person name="Lee D."/>
            <person name="Kutyna D.R."/>
            <person name="Borneman A.R."/>
        </authorList>
    </citation>
    <scope>NUCLEOTIDE SEQUENCE [LARGE SCALE GENOMIC DNA]</scope>
    <source>
        <strain evidence="6">AWRI3580</strain>
    </source>
</reference>